<keyword evidence="2" id="KW-1133">Transmembrane helix</keyword>
<keyword evidence="2" id="KW-0812">Transmembrane</keyword>
<evidence type="ECO:0000313" key="3">
    <source>
        <dbReference type="EMBL" id="KAH0562698.1"/>
    </source>
</evidence>
<proteinExistence type="predicted"/>
<dbReference type="AlphaFoldDB" id="A0A9P8LEP4"/>
<reference evidence="3" key="1">
    <citation type="submission" date="2021-03" db="EMBL/GenBank/DDBJ databases">
        <title>Comparative genomics and phylogenomic investigation of the class Geoglossomycetes provide insights into ecological specialization and systematics.</title>
        <authorList>
            <person name="Melie T."/>
            <person name="Pirro S."/>
            <person name="Miller A.N."/>
            <person name="Quandt A."/>
        </authorList>
    </citation>
    <scope>NUCLEOTIDE SEQUENCE</scope>
    <source>
        <strain evidence="3">CAQ_001_2017</strain>
    </source>
</reference>
<evidence type="ECO:0000256" key="2">
    <source>
        <dbReference type="SAM" id="Phobius"/>
    </source>
</evidence>
<dbReference type="Proteomes" id="UP000750711">
    <property type="component" value="Unassembled WGS sequence"/>
</dbReference>
<gene>
    <name evidence="3" type="ORF">GP486_002629</name>
</gene>
<name>A0A9P8LEP4_9PEZI</name>
<keyword evidence="4" id="KW-1185">Reference proteome</keyword>
<accession>A0A9P8LEP4</accession>
<evidence type="ECO:0000256" key="1">
    <source>
        <dbReference type="SAM" id="MobiDB-lite"/>
    </source>
</evidence>
<keyword evidence="2" id="KW-0472">Membrane</keyword>
<feature type="transmembrane region" description="Helical" evidence="2">
    <location>
        <begin position="99"/>
        <end position="121"/>
    </location>
</feature>
<dbReference type="EMBL" id="JAGHQM010000305">
    <property type="protein sequence ID" value="KAH0562698.1"/>
    <property type="molecule type" value="Genomic_DNA"/>
</dbReference>
<organism evidence="3 4">
    <name type="scientific">Trichoglossum hirsutum</name>
    <dbReference type="NCBI Taxonomy" id="265104"/>
    <lineage>
        <taxon>Eukaryota</taxon>
        <taxon>Fungi</taxon>
        <taxon>Dikarya</taxon>
        <taxon>Ascomycota</taxon>
        <taxon>Pezizomycotina</taxon>
        <taxon>Geoglossomycetes</taxon>
        <taxon>Geoglossales</taxon>
        <taxon>Geoglossaceae</taxon>
        <taxon>Trichoglossum</taxon>
    </lineage>
</organism>
<protein>
    <submittedName>
        <fullName evidence="3">Uncharacterized protein</fullName>
    </submittedName>
</protein>
<comment type="caution">
    <text evidence="3">The sequence shown here is derived from an EMBL/GenBank/DDBJ whole genome shotgun (WGS) entry which is preliminary data.</text>
</comment>
<feature type="transmembrane region" description="Helical" evidence="2">
    <location>
        <begin position="63"/>
        <end position="87"/>
    </location>
</feature>
<feature type="region of interest" description="Disordered" evidence="1">
    <location>
        <begin position="1"/>
        <end position="46"/>
    </location>
</feature>
<evidence type="ECO:0000313" key="4">
    <source>
        <dbReference type="Proteomes" id="UP000750711"/>
    </source>
</evidence>
<sequence length="248" mass="27807">MSVPEHPSLSRAPSTGLSRVLSRRRQLSDPQPWTPEPAIAPRVSTQEEEAADVELRRHGKLKFGLWASMAFLQLSVVSATISLVYLLQDIRGSGMQPLHLVWVVLSGTLCIALVATTWVLLRRRREHRRRAQEMAIARLSAHVDTLVQQNIELQISSRRLRDHGSTSSRRASPLGEEDFASLHRFQERSMDRQVMAWLDHMAAFDGLFENVRGESYADPSGEPARPPAIHNITAITTATPPLRTTRTA</sequence>